<dbReference type="InterPro" id="IPR016032">
    <property type="entry name" value="Sig_transdc_resp-reg_C-effctor"/>
</dbReference>
<evidence type="ECO:0000313" key="5">
    <source>
        <dbReference type="EMBL" id="SDI08213.1"/>
    </source>
</evidence>
<dbReference type="STRING" id="861298.SAMN04488136_1579"/>
<evidence type="ECO:0000256" key="3">
    <source>
        <dbReference type="ARBA" id="ARBA00023163"/>
    </source>
</evidence>
<keyword evidence="3" id="KW-0804">Transcription</keyword>
<dbReference type="GO" id="GO:0006355">
    <property type="term" value="P:regulation of DNA-templated transcription"/>
    <property type="evidence" value="ECO:0007669"/>
    <property type="project" value="InterPro"/>
</dbReference>
<evidence type="ECO:0000256" key="2">
    <source>
        <dbReference type="ARBA" id="ARBA00023125"/>
    </source>
</evidence>
<dbReference type="AlphaFoldDB" id="A0A1G8HNF4"/>
<evidence type="ECO:0000256" key="1">
    <source>
        <dbReference type="ARBA" id="ARBA00023015"/>
    </source>
</evidence>
<gene>
    <name evidence="5" type="ORF">SAMN04488136_1579</name>
</gene>
<dbReference type="RefSeq" id="WP_093279512.1">
    <property type="nucleotide sequence ID" value="NZ_FNDD01000057.1"/>
</dbReference>
<keyword evidence="2" id="KW-0238">DNA-binding</keyword>
<keyword evidence="1" id="KW-0805">Transcription regulation</keyword>
<dbReference type="OrthoDB" id="343383at2"/>
<dbReference type="SUPFAM" id="SSF46894">
    <property type="entry name" value="C-terminal effector domain of the bipartite response regulators"/>
    <property type="match status" value="1"/>
</dbReference>
<protein>
    <submittedName>
        <fullName evidence="5">Regulatory protein, luxR family</fullName>
    </submittedName>
</protein>
<dbReference type="InterPro" id="IPR000792">
    <property type="entry name" value="Tscrpt_reg_LuxR_C"/>
</dbReference>
<dbReference type="PRINTS" id="PR00038">
    <property type="entry name" value="HTHLUXR"/>
</dbReference>
<feature type="domain" description="HTH luxR-type" evidence="4">
    <location>
        <begin position="192"/>
        <end position="257"/>
    </location>
</feature>
<dbReference type="SMART" id="SM00421">
    <property type="entry name" value="HTH_LUXR"/>
    <property type="match status" value="1"/>
</dbReference>
<dbReference type="CDD" id="cd06170">
    <property type="entry name" value="LuxR_C_like"/>
    <property type="match status" value="1"/>
</dbReference>
<keyword evidence="6" id="KW-1185">Reference proteome</keyword>
<dbReference type="EMBL" id="FNDD01000057">
    <property type="protein sequence ID" value="SDI08213.1"/>
    <property type="molecule type" value="Genomic_DNA"/>
</dbReference>
<evidence type="ECO:0000259" key="4">
    <source>
        <dbReference type="PROSITE" id="PS50043"/>
    </source>
</evidence>
<dbReference type="PANTHER" id="PTHR44688:SF16">
    <property type="entry name" value="DNA-BINDING TRANSCRIPTIONAL ACTIVATOR DEVR_DOSR"/>
    <property type="match status" value="1"/>
</dbReference>
<dbReference type="Proteomes" id="UP000198854">
    <property type="component" value="Unassembled WGS sequence"/>
</dbReference>
<dbReference type="InterPro" id="IPR036388">
    <property type="entry name" value="WH-like_DNA-bd_sf"/>
</dbReference>
<name>A0A1G8HNF4_9VIBR</name>
<evidence type="ECO:0000313" key="6">
    <source>
        <dbReference type="Proteomes" id="UP000198854"/>
    </source>
</evidence>
<accession>A0A1G8HNF4</accession>
<organism evidence="5 6">
    <name type="scientific">Vibrio xiamenensis</name>
    <dbReference type="NCBI Taxonomy" id="861298"/>
    <lineage>
        <taxon>Bacteria</taxon>
        <taxon>Pseudomonadati</taxon>
        <taxon>Pseudomonadota</taxon>
        <taxon>Gammaproteobacteria</taxon>
        <taxon>Vibrionales</taxon>
        <taxon>Vibrionaceae</taxon>
        <taxon>Vibrio</taxon>
    </lineage>
</organism>
<proteinExistence type="predicted"/>
<dbReference type="PROSITE" id="PS50043">
    <property type="entry name" value="HTH_LUXR_2"/>
    <property type="match status" value="1"/>
</dbReference>
<dbReference type="GO" id="GO:0003677">
    <property type="term" value="F:DNA binding"/>
    <property type="evidence" value="ECO:0007669"/>
    <property type="project" value="UniProtKB-KW"/>
</dbReference>
<sequence>MLYHSDANNATIHGIADLILSIGEPEFFDKLTYLLRTAASFDDYVMLIYHPSKAPTVLCSSFAVDEIAVWDKYLQGAYLLSPFYDYCANQGNEGLVTLDEIAPDDFYHSAYYEEYFRPSQLIDETCFCVQGQNNNVYLLSLGRTETLAKFNQRVLTRLRALYPILSSTVKMHDNQKLPPERDSNMQVKEYIYNFGSGVLTPRENQVMQLLIRGYSSKEAARLLEISYETERVHRKNIYSKLEVSSQHELLAKIFDDLVNLEPASHFPS</sequence>
<reference evidence="6" key="1">
    <citation type="submission" date="2016-10" db="EMBL/GenBank/DDBJ databases">
        <authorList>
            <person name="Varghese N."/>
            <person name="Submissions S."/>
        </authorList>
    </citation>
    <scope>NUCLEOTIDE SEQUENCE [LARGE SCALE GENOMIC DNA]</scope>
    <source>
        <strain evidence="6">CGMCC 1.10228</strain>
    </source>
</reference>
<dbReference type="Pfam" id="PF00196">
    <property type="entry name" value="GerE"/>
    <property type="match status" value="1"/>
</dbReference>
<dbReference type="PANTHER" id="PTHR44688">
    <property type="entry name" value="DNA-BINDING TRANSCRIPTIONAL ACTIVATOR DEVR_DOSR"/>
    <property type="match status" value="1"/>
</dbReference>
<dbReference type="Gene3D" id="1.10.10.10">
    <property type="entry name" value="Winged helix-like DNA-binding domain superfamily/Winged helix DNA-binding domain"/>
    <property type="match status" value="1"/>
</dbReference>